<proteinExistence type="inferred from homology"/>
<protein>
    <recommendedName>
        <fullName evidence="4">Peptide methionine sulfoxide reductase MsrA</fullName>
        <shortName evidence="4">Protein-methionine-S-oxide reductase</shortName>
        <ecNumber evidence="4">1.8.4.11</ecNumber>
    </recommendedName>
    <alternativeName>
        <fullName evidence="4">Peptide-methionine (S)-S-oxide reductase</fullName>
        <shortName evidence="4">Peptide Met(O) reductase</shortName>
    </alternativeName>
</protein>
<gene>
    <name evidence="4 6" type="primary">msrA</name>
    <name evidence="6" type="ORF">ACFONP_10180</name>
</gene>
<dbReference type="Pfam" id="PF01625">
    <property type="entry name" value="PMSR"/>
    <property type="match status" value="1"/>
</dbReference>
<evidence type="ECO:0000256" key="1">
    <source>
        <dbReference type="ARBA" id="ARBA00023002"/>
    </source>
</evidence>
<evidence type="ECO:0000259" key="5">
    <source>
        <dbReference type="Pfam" id="PF01625"/>
    </source>
</evidence>
<dbReference type="InterPro" id="IPR036509">
    <property type="entry name" value="Met_Sox_Rdtase_MsrA_sf"/>
</dbReference>
<sequence>MLIPLFLLVASCDLDQSKPELEPAAEAGAEMLVAGGCFWCVEADLEKLPGVAEVVSGYAGGKVANPTYQNYSKTGHREVALVRYDPETISFEELAEFFIRTIDVTDDGGQFCDRGYGYTTAVYFGTEEERQILETVISEGEEELGKDIVTPIEAMPTFYPAEMYHQDYYMKNPRQYGVYRGLCGRDRTVRNLWGKSAGELLAARK</sequence>
<dbReference type="SUPFAM" id="SSF55068">
    <property type="entry name" value="Peptide methionine sulfoxide reductase"/>
    <property type="match status" value="1"/>
</dbReference>
<feature type="domain" description="Peptide methionine sulphoxide reductase MsrA" evidence="5">
    <location>
        <begin position="31"/>
        <end position="176"/>
    </location>
</feature>
<evidence type="ECO:0000313" key="7">
    <source>
        <dbReference type="Proteomes" id="UP001595607"/>
    </source>
</evidence>
<dbReference type="EC" id="1.8.4.11" evidence="4"/>
<keyword evidence="1 4" id="KW-0560">Oxidoreductase</keyword>
<dbReference type="InterPro" id="IPR002569">
    <property type="entry name" value="Met_Sox_Rdtase_MsrA_dom"/>
</dbReference>
<dbReference type="RefSeq" id="WP_189576919.1">
    <property type="nucleotide sequence ID" value="NZ_BMXU01000002.1"/>
</dbReference>
<dbReference type="PANTHER" id="PTHR43774:SF1">
    <property type="entry name" value="PEPTIDE METHIONINE SULFOXIDE REDUCTASE MSRA 2"/>
    <property type="match status" value="1"/>
</dbReference>
<comment type="similarity">
    <text evidence="4">Belongs to the MsrA Met sulfoxide reductase family.</text>
</comment>
<comment type="caution">
    <text evidence="6">The sequence shown here is derived from an EMBL/GenBank/DDBJ whole genome shotgun (WGS) entry which is preliminary data.</text>
</comment>
<evidence type="ECO:0000256" key="2">
    <source>
        <dbReference type="ARBA" id="ARBA00047806"/>
    </source>
</evidence>
<dbReference type="PANTHER" id="PTHR43774">
    <property type="entry name" value="PEPTIDE METHIONINE SULFOXIDE REDUCTASE"/>
    <property type="match status" value="1"/>
</dbReference>
<dbReference type="Gene3D" id="3.30.1060.10">
    <property type="entry name" value="Peptide methionine sulphoxide reductase MsrA"/>
    <property type="match status" value="1"/>
</dbReference>
<organism evidence="6 7">
    <name type="scientific">Parvularcula lutaonensis</name>
    <dbReference type="NCBI Taxonomy" id="491923"/>
    <lineage>
        <taxon>Bacteria</taxon>
        <taxon>Pseudomonadati</taxon>
        <taxon>Pseudomonadota</taxon>
        <taxon>Alphaproteobacteria</taxon>
        <taxon>Parvularculales</taxon>
        <taxon>Parvularculaceae</taxon>
        <taxon>Parvularcula</taxon>
    </lineage>
</organism>
<comment type="catalytic activity">
    <reaction evidence="3 4">
        <text>[thioredoxin]-disulfide + L-methionine + H2O = L-methionine (S)-S-oxide + [thioredoxin]-dithiol</text>
        <dbReference type="Rhea" id="RHEA:19993"/>
        <dbReference type="Rhea" id="RHEA-COMP:10698"/>
        <dbReference type="Rhea" id="RHEA-COMP:10700"/>
        <dbReference type="ChEBI" id="CHEBI:15377"/>
        <dbReference type="ChEBI" id="CHEBI:29950"/>
        <dbReference type="ChEBI" id="CHEBI:50058"/>
        <dbReference type="ChEBI" id="CHEBI:57844"/>
        <dbReference type="ChEBI" id="CHEBI:58772"/>
        <dbReference type="EC" id="1.8.4.11"/>
    </reaction>
</comment>
<name>A0ABV7MCA5_9PROT</name>
<dbReference type="GO" id="GO:0008113">
    <property type="term" value="F:peptide-methionine (S)-S-oxide reductase activity"/>
    <property type="evidence" value="ECO:0007669"/>
    <property type="project" value="UniProtKB-EC"/>
</dbReference>
<dbReference type="HAMAP" id="MF_01401">
    <property type="entry name" value="MsrA"/>
    <property type="match status" value="1"/>
</dbReference>
<keyword evidence="7" id="KW-1185">Reference proteome</keyword>
<accession>A0ABV7MCA5</accession>
<feature type="active site" evidence="4">
    <location>
        <position position="37"/>
    </location>
</feature>
<dbReference type="Proteomes" id="UP001595607">
    <property type="component" value="Unassembled WGS sequence"/>
</dbReference>
<comment type="catalytic activity">
    <reaction evidence="2 4">
        <text>L-methionyl-[protein] + [thioredoxin]-disulfide + H2O = L-methionyl-(S)-S-oxide-[protein] + [thioredoxin]-dithiol</text>
        <dbReference type="Rhea" id="RHEA:14217"/>
        <dbReference type="Rhea" id="RHEA-COMP:10698"/>
        <dbReference type="Rhea" id="RHEA-COMP:10700"/>
        <dbReference type="Rhea" id="RHEA-COMP:12313"/>
        <dbReference type="Rhea" id="RHEA-COMP:12315"/>
        <dbReference type="ChEBI" id="CHEBI:15377"/>
        <dbReference type="ChEBI" id="CHEBI:16044"/>
        <dbReference type="ChEBI" id="CHEBI:29950"/>
        <dbReference type="ChEBI" id="CHEBI:44120"/>
        <dbReference type="ChEBI" id="CHEBI:50058"/>
        <dbReference type="EC" id="1.8.4.11"/>
    </reaction>
</comment>
<dbReference type="NCBIfam" id="TIGR00401">
    <property type="entry name" value="msrA"/>
    <property type="match status" value="1"/>
</dbReference>
<evidence type="ECO:0000256" key="4">
    <source>
        <dbReference type="HAMAP-Rule" id="MF_01401"/>
    </source>
</evidence>
<comment type="function">
    <text evidence="4">Has an important function as a repair enzyme for proteins that have been inactivated by oxidation. Catalyzes the reversible oxidation-reduction of methionine sulfoxide in proteins to methionine.</text>
</comment>
<dbReference type="EMBL" id="JBHRVA010000003">
    <property type="protein sequence ID" value="MFC3303099.1"/>
    <property type="molecule type" value="Genomic_DNA"/>
</dbReference>
<reference evidence="7" key="1">
    <citation type="journal article" date="2019" name="Int. J. Syst. Evol. Microbiol.">
        <title>The Global Catalogue of Microorganisms (GCM) 10K type strain sequencing project: providing services to taxonomists for standard genome sequencing and annotation.</title>
        <authorList>
            <consortium name="The Broad Institute Genomics Platform"/>
            <consortium name="The Broad Institute Genome Sequencing Center for Infectious Disease"/>
            <person name="Wu L."/>
            <person name="Ma J."/>
        </authorList>
    </citation>
    <scope>NUCLEOTIDE SEQUENCE [LARGE SCALE GENOMIC DNA]</scope>
    <source>
        <strain evidence="7">KCTC 22245</strain>
    </source>
</reference>
<evidence type="ECO:0000313" key="6">
    <source>
        <dbReference type="EMBL" id="MFC3303099.1"/>
    </source>
</evidence>
<evidence type="ECO:0000256" key="3">
    <source>
        <dbReference type="ARBA" id="ARBA00048782"/>
    </source>
</evidence>